<reference evidence="1" key="1">
    <citation type="submission" date="2020-11" db="EMBL/GenBank/DDBJ databases">
        <authorList>
            <person name="Tran Van P."/>
        </authorList>
    </citation>
    <scope>NUCLEOTIDE SEQUENCE</scope>
</reference>
<dbReference type="OrthoDB" id="6531651at2759"/>
<dbReference type="Proteomes" id="UP000759131">
    <property type="component" value="Unassembled WGS sequence"/>
</dbReference>
<evidence type="ECO:0000313" key="2">
    <source>
        <dbReference type="Proteomes" id="UP000759131"/>
    </source>
</evidence>
<sequence length="198" mass="23244">MITFFEGLSKLQYSGNQFLERQIHRTIVHYLPLFPNQFNFLMNEFENRNVGHDWRKCLFQTVVNMFTPRSETSLNPNLIQAINSLSDKSTELFDDQLIQILSLTLERIFIDFKIKENFLVLIASILKIFSQQNAQKSQVKPLFDVLKFVTKCCPHLFHDIIGQINRSIESIETKRNLGTDFTLRSHLREFANQSIQTN</sequence>
<organism evidence="1">
    <name type="scientific">Medioppia subpectinata</name>
    <dbReference type="NCBI Taxonomy" id="1979941"/>
    <lineage>
        <taxon>Eukaryota</taxon>
        <taxon>Metazoa</taxon>
        <taxon>Ecdysozoa</taxon>
        <taxon>Arthropoda</taxon>
        <taxon>Chelicerata</taxon>
        <taxon>Arachnida</taxon>
        <taxon>Acari</taxon>
        <taxon>Acariformes</taxon>
        <taxon>Sarcoptiformes</taxon>
        <taxon>Oribatida</taxon>
        <taxon>Brachypylina</taxon>
        <taxon>Oppioidea</taxon>
        <taxon>Oppiidae</taxon>
        <taxon>Medioppia</taxon>
    </lineage>
</organism>
<dbReference type="EMBL" id="CAJPIZ010000227">
    <property type="protein sequence ID" value="CAG2100851.1"/>
    <property type="molecule type" value="Genomic_DNA"/>
</dbReference>
<name>A0A7R9KD10_9ACAR</name>
<proteinExistence type="predicted"/>
<gene>
    <name evidence="1" type="ORF">OSB1V03_LOCUS907</name>
</gene>
<keyword evidence="2" id="KW-1185">Reference proteome</keyword>
<dbReference type="EMBL" id="OC854802">
    <property type="protein sequence ID" value="CAD7620421.1"/>
    <property type="molecule type" value="Genomic_DNA"/>
</dbReference>
<protein>
    <submittedName>
        <fullName evidence="1">Uncharacterized protein</fullName>
    </submittedName>
</protein>
<evidence type="ECO:0000313" key="1">
    <source>
        <dbReference type="EMBL" id="CAD7620421.1"/>
    </source>
</evidence>
<dbReference type="AlphaFoldDB" id="A0A7R9KD10"/>
<accession>A0A7R9KD10</accession>